<proteinExistence type="predicted"/>
<protein>
    <recommendedName>
        <fullName evidence="4">Integral membrane protein</fullName>
    </recommendedName>
</protein>
<feature type="transmembrane region" description="Helical" evidence="1">
    <location>
        <begin position="7"/>
        <end position="27"/>
    </location>
</feature>
<feature type="transmembrane region" description="Helical" evidence="1">
    <location>
        <begin position="39"/>
        <end position="57"/>
    </location>
</feature>
<dbReference type="Proteomes" id="UP001501222">
    <property type="component" value="Unassembled WGS sequence"/>
</dbReference>
<name>A0ABP6Y9B1_9ACTN</name>
<comment type="caution">
    <text evidence="2">The sequence shown here is derived from an EMBL/GenBank/DDBJ whole genome shotgun (WGS) entry which is preliminary data.</text>
</comment>
<reference evidence="3" key="1">
    <citation type="journal article" date="2019" name="Int. J. Syst. Evol. Microbiol.">
        <title>The Global Catalogue of Microorganisms (GCM) 10K type strain sequencing project: providing services to taxonomists for standard genome sequencing and annotation.</title>
        <authorList>
            <consortium name="The Broad Institute Genomics Platform"/>
            <consortium name="The Broad Institute Genome Sequencing Center for Infectious Disease"/>
            <person name="Wu L."/>
            <person name="Ma J."/>
        </authorList>
    </citation>
    <scope>NUCLEOTIDE SEQUENCE [LARGE SCALE GENOMIC DNA]</scope>
    <source>
        <strain evidence="3">JCM 16928</strain>
    </source>
</reference>
<keyword evidence="1" id="KW-1133">Transmembrane helix</keyword>
<keyword evidence="1" id="KW-0812">Transmembrane</keyword>
<organism evidence="2 3">
    <name type="scientific">Kribbella ginsengisoli</name>
    <dbReference type="NCBI Taxonomy" id="363865"/>
    <lineage>
        <taxon>Bacteria</taxon>
        <taxon>Bacillati</taxon>
        <taxon>Actinomycetota</taxon>
        <taxon>Actinomycetes</taxon>
        <taxon>Propionibacteriales</taxon>
        <taxon>Kribbellaceae</taxon>
        <taxon>Kribbella</taxon>
    </lineage>
</organism>
<accession>A0ABP6Y9B1</accession>
<keyword evidence="3" id="KW-1185">Reference proteome</keyword>
<sequence length="173" mass="18360">MRGRLGTIPTWASVLLMGVPFGVAMGISVTKDGGSAESAVVSGILLGLFFGLAMTIASNRQRPLLRLALGTNTSPALRRAATRAVRRGPVPADPEVRAAAIGLAEYQLNLLTGRRRVSLIIWPLVLAAIIASTLVFDDAPWPIALIAICLSLIADQIIRPKYLRARIAVLKTG</sequence>
<dbReference type="RefSeq" id="WP_344845535.1">
    <property type="nucleotide sequence ID" value="NZ_BAABAA010000008.1"/>
</dbReference>
<evidence type="ECO:0000313" key="3">
    <source>
        <dbReference type="Proteomes" id="UP001501222"/>
    </source>
</evidence>
<feature type="transmembrane region" description="Helical" evidence="1">
    <location>
        <begin position="117"/>
        <end position="135"/>
    </location>
</feature>
<dbReference type="EMBL" id="BAABAA010000008">
    <property type="protein sequence ID" value="GAA3578784.1"/>
    <property type="molecule type" value="Genomic_DNA"/>
</dbReference>
<keyword evidence="1" id="KW-0472">Membrane</keyword>
<evidence type="ECO:0000313" key="2">
    <source>
        <dbReference type="EMBL" id="GAA3578784.1"/>
    </source>
</evidence>
<evidence type="ECO:0000256" key="1">
    <source>
        <dbReference type="SAM" id="Phobius"/>
    </source>
</evidence>
<feature type="transmembrane region" description="Helical" evidence="1">
    <location>
        <begin position="141"/>
        <end position="158"/>
    </location>
</feature>
<evidence type="ECO:0008006" key="4">
    <source>
        <dbReference type="Google" id="ProtNLM"/>
    </source>
</evidence>
<gene>
    <name evidence="2" type="ORF">GCM10022235_56060</name>
</gene>